<comment type="caution">
    <text evidence="2">The sequence shown here is derived from an EMBL/GenBank/DDBJ whole genome shotgun (WGS) entry which is preliminary data.</text>
</comment>
<proteinExistence type="predicted"/>
<dbReference type="Proteomes" id="UP000028701">
    <property type="component" value="Unassembled WGS sequence"/>
</dbReference>
<dbReference type="eggNOG" id="COG0457">
    <property type="taxonomic scope" value="Bacteria"/>
</dbReference>
<dbReference type="Pfam" id="PF08885">
    <property type="entry name" value="GSCFA"/>
    <property type="match status" value="1"/>
</dbReference>
<dbReference type="AlphaFoldDB" id="A0A081D343"/>
<dbReference type="EMBL" id="BBJU01000036">
    <property type="protein sequence ID" value="GAK73339.1"/>
    <property type="molecule type" value="Genomic_DNA"/>
</dbReference>
<dbReference type="InterPro" id="IPR014982">
    <property type="entry name" value="GSCFA"/>
</dbReference>
<evidence type="ECO:0000313" key="3">
    <source>
        <dbReference type="Proteomes" id="UP000028701"/>
    </source>
</evidence>
<evidence type="ECO:0000259" key="1">
    <source>
        <dbReference type="Pfam" id="PF08885"/>
    </source>
</evidence>
<sequence length="362" mass="41034">MNKNRTPNPYSEMPDYTRWSRSIAKVHYSKVDPVVGFPFQIDRNDKVATAGSCFAQHIARHLRNSGYNYFVPESAHPMLNISSEIPTRFNYGTFSARFGNIYTTRQLLQLMKRAYGEFLPVEPAWKTADGKLVDPFRPAIQPQGFANENEMEKDRAQHLSHVRTMFEDTDVFVFTLGLTEFWYCKSDEAALPICPGVAGGEFDETKYGFKNLSVDEVSKDLNEFIGRLKAINPKIRVILTVSPVPLAATAASKHVLVSTTYSKSVLRVAAEMATSQHENVGYFPSYEIITGNYNRGRYYDEGLREVTEEGVDHVMRLFMHHVAQESLESGAAPHDVNHDDEFYERMGKAVQTVCEEALLSKF</sequence>
<dbReference type="RefSeq" id="WP_045232751.1">
    <property type="nucleotide sequence ID" value="NZ_BBJU01000036.1"/>
</dbReference>
<protein>
    <recommendedName>
        <fullName evidence="1">GSCFA domain-containing protein</fullName>
    </recommendedName>
</protein>
<dbReference type="OrthoDB" id="369216at2"/>
<accession>A0A081D343</accession>
<organism evidence="2 3">
    <name type="scientific">Agrobacterium rubi TR3 = NBRC 13261</name>
    <dbReference type="NCBI Taxonomy" id="1368415"/>
    <lineage>
        <taxon>Bacteria</taxon>
        <taxon>Pseudomonadati</taxon>
        <taxon>Pseudomonadota</taxon>
        <taxon>Alphaproteobacteria</taxon>
        <taxon>Hyphomicrobiales</taxon>
        <taxon>Rhizobiaceae</taxon>
        <taxon>Rhizobium/Agrobacterium group</taxon>
        <taxon>Agrobacterium</taxon>
    </lineage>
</organism>
<reference evidence="2 3" key="1">
    <citation type="submission" date="2014-08" db="EMBL/GenBank/DDBJ databases">
        <title>Whole genome shotgun sequence of Rhizobium rubi NBRC 13261.</title>
        <authorList>
            <person name="Katano-Makiyama Y."/>
            <person name="Hosoyama A."/>
            <person name="Hashimoto M."/>
            <person name="Hosoyama Y."/>
            <person name="Noguchi M."/>
            <person name="Tsuchikane K."/>
            <person name="Uohara A."/>
            <person name="Ohji S."/>
            <person name="Ichikawa N."/>
            <person name="Kimura A."/>
            <person name="Yamazoe A."/>
            <person name="Fujita N."/>
        </authorList>
    </citation>
    <scope>NUCLEOTIDE SEQUENCE [LARGE SCALE GENOMIC DNA]</scope>
    <source>
        <strain evidence="2 3">NBRC 13261</strain>
    </source>
</reference>
<name>A0A081D343_9HYPH</name>
<gene>
    <name evidence="2" type="ORF">RRU01S_36_00030</name>
</gene>
<feature type="domain" description="GSCFA" evidence="1">
    <location>
        <begin position="46"/>
        <end position="318"/>
    </location>
</feature>
<evidence type="ECO:0000313" key="2">
    <source>
        <dbReference type="EMBL" id="GAK73339.1"/>
    </source>
</evidence>